<dbReference type="Gramene" id="OPUNC11G19940.1">
    <property type="protein sequence ID" value="OPUNC11G19940.1"/>
    <property type="gene ID" value="OPUNC11G19940"/>
</dbReference>
<name>A0A0E0MID5_ORYPU</name>
<protein>
    <recommendedName>
        <fullName evidence="3">OBG-type G domain-containing protein</fullName>
    </recommendedName>
</protein>
<reference evidence="1" key="2">
    <citation type="submission" date="2018-05" db="EMBL/GenBank/DDBJ databases">
        <title>OpunRS2 (Oryza punctata Reference Sequence Version 2).</title>
        <authorList>
            <person name="Zhang J."/>
            <person name="Kudrna D."/>
            <person name="Lee S."/>
            <person name="Talag J."/>
            <person name="Welchert J."/>
            <person name="Wing R.A."/>
        </authorList>
    </citation>
    <scope>NUCLEOTIDE SEQUENCE [LARGE SCALE GENOMIC DNA]</scope>
</reference>
<evidence type="ECO:0000313" key="1">
    <source>
        <dbReference type="EnsemblPlants" id="OPUNC11G19940.1"/>
    </source>
</evidence>
<evidence type="ECO:0000313" key="2">
    <source>
        <dbReference type="Proteomes" id="UP000026962"/>
    </source>
</evidence>
<dbReference type="Proteomes" id="UP000026962">
    <property type="component" value="Chromosome 11"/>
</dbReference>
<dbReference type="eggNOG" id="KOG1489">
    <property type="taxonomic scope" value="Eukaryota"/>
</dbReference>
<keyword evidence="2" id="KW-1185">Reference proteome</keyword>
<proteinExistence type="predicted"/>
<accession>A0A0E0MID5</accession>
<dbReference type="STRING" id="4537.A0A0E0MID5"/>
<dbReference type="AlphaFoldDB" id="A0A0E0MID5"/>
<reference evidence="1" key="1">
    <citation type="submission" date="2015-04" db="UniProtKB">
        <authorList>
            <consortium name="EnsemblPlants"/>
        </authorList>
    </citation>
    <scope>IDENTIFICATION</scope>
</reference>
<organism evidence="1">
    <name type="scientific">Oryza punctata</name>
    <name type="common">Red rice</name>
    <dbReference type="NCBI Taxonomy" id="4537"/>
    <lineage>
        <taxon>Eukaryota</taxon>
        <taxon>Viridiplantae</taxon>
        <taxon>Streptophyta</taxon>
        <taxon>Embryophyta</taxon>
        <taxon>Tracheophyta</taxon>
        <taxon>Spermatophyta</taxon>
        <taxon>Magnoliopsida</taxon>
        <taxon>Liliopsida</taxon>
        <taxon>Poales</taxon>
        <taxon>Poaceae</taxon>
        <taxon>BOP clade</taxon>
        <taxon>Oryzoideae</taxon>
        <taxon>Oryzeae</taxon>
        <taxon>Oryzinae</taxon>
        <taxon>Oryza</taxon>
    </lineage>
</organism>
<dbReference type="EnsemblPlants" id="OPUNC11G19940.1">
    <property type="protein sequence ID" value="OPUNC11G19940.1"/>
    <property type="gene ID" value="OPUNC11G19940"/>
</dbReference>
<dbReference type="InterPro" id="IPR027417">
    <property type="entry name" value="P-loop_NTPase"/>
</dbReference>
<dbReference type="Gene3D" id="3.40.50.300">
    <property type="entry name" value="P-loop containing nucleotide triphosphate hydrolases"/>
    <property type="match status" value="1"/>
</dbReference>
<evidence type="ECO:0008006" key="3">
    <source>
        <dbReference type="Google" id="ProtNLM"/>
    </source>
</evidence>
<sequence>MVERVSRHGSNCGMVMELEHYQEGLTKRPSLIVANKIDEEGADEMYEELKKRVQGIEFGRAYHWRAASRKSRALGDAYTIAPPEFSTISIIHFPNKQIGTPSSVRWAWML</sequence>
<dbReference type="HOGENOM" id="CLU_2175102_0_0_1"/>